<organism evidence="4 5">
    <name type="scientific">Tanacetum coccineum</name>
    <dbReference type="NCBI Taxonomy" id="301880"/>
    <lineage>
        <taxon>Eukaryota</taxon>
        <taxon>Viridiplantae</taxon>
        <taxon>Streptophyta</taxon>
        <taxon>Embryophyta</taxon>
        <taxon>Tracheophyta</taxon>
        <taxon>Spermatophyta</taxon>
        <taxon>Magnoliopsida</taxon>
        <taxon>eudicotyledons</taxon>
        <taxon>Gunneridae</taxon>
        <taxon>Pentapetalae</taxon>
        <taxon>asterids</taxon>
        <taxon>campanulids</taxon>
        <taxon>Asterales</taxon>
        <taxon>Asteraceae</taxon>
        <taxon>Asteroideae</taxon>
        <taxon>Anthemideae</taxon>
        <taxon>Anthemidinae</taxon>
        <taxon>Tanacetum</taxon>
    </lineage>
</organism>
<dbReference type="Pfam" id="PF25597">
    <property type="entry name" value="SH3_retrovirus"/>
    <property type="match status" value="1"/>
</dbReference>
<comment type="caution">
    <text evidence="4">The sequence shown here is derived from an EMBL/GenBank/DDBJ whole genome shotgun (WGS) entry which is preliminary data.</text>
</comment>
<evidence type="ECO:0000313" key="4">
    <source>
        <dbReference type="EMBL" id="GJT04832.1"/>
    </source>
</evidence>
<name>A0ABQ5AST1_9ASTR</name>
<evidence type="ECO:0000259" key="2">
    <source>
        <dbReference type="Pfam" id="PF07727"/>
    </source>
</evidence>
<reference evidence="4" key="1">
    <citation type="journal article" date="2022" name="Int. J. Mol. Sci.">
        <title>Draft Genome of Tanacetum Coccineum: Genomic Comparison of Closely Related Tanacetum-Family Plants.</title>
        <authorList>
            <person name="Yamashiro T."/>
            <person name="Shiraishi A."/>
            <person name="Nakayama K."/>
            <person name="Satake H."/>
        </authorList>
    </citation>
    <scope>NUCLEOTIDE SEQUENCE</scope>
</reference>
<evidence type="ECO:0000313" key="5">
    <source>
        <dbReference type="Proteomes" id="UP001151760"/>
    </source>
</evidence>
<protein>
    <submittedName>
        <fullName evidence="4">Retrovirus-related pol polyprotein from transposon TNT 1-94</fullName>
    </submittedName>
</protein>
<proteinExistence type="predicted"/>
<evidence type="ECO:0000256" key="1">
    <source>
        <dbReference type="SAM" id="MobiDB-lite"/>
    </source>
</evidence>
<dbReference type="Pfam" id="PF07727">
    <property type="entry name" value="RVT_2"/>
    <property type="match status" value="3"/>
</dbReference>
<feature type="region of interest" description="Disordered" evidence="1">
    <location>
        <begin position="145"/>
        <end position="167"/>
    </location>
</feature>
<feature type="domain" description="Reverse transcriptase Ty1/copia-type" evidence="2">
    <location>
        <begin position="249"/>
        <end position="316"/>
    </location>
</feature>
<dbReference type="InterPro" id="IPR013103">
    <property type="entry name" value="RVT_2"/>
</dbReference>
<sequence length="392" mass="44947">MSKRKHLIEKVASKDNIADIPSSPLKRESLNYLRQGLGMMEHIPDGENLDKMKEKGDVYIFVGYSIQSRAYRVYNKRTRVMVETIHVNFDELPYMASDHVSYDPVLQLTTSNEMDSLFSLMFDELLNETTLVVLKYSVVNAANAPDQRQQHNTTTSNSTTIAADTPPLNIQTTPETISHALTQAPTVIEVYVNDPDGFVDPHHPDKVYRLKKALYGLKQALRAWYDELSTFLLSKGLSKGRTSPVDRLDVWELFDRPLCKNFINMKWLLKNKRDEENIVIRNKAHLVAKGYGQKEGIDFEESFSPVARLEVVRLFIKCTPNHPDGFVDPHHPDKVYRLKKALYGLKQALRAWYDELSTFLLSKGLSKGSIDPTLFITKKRKDILLVQIDFDE</sequence>
<dbReference type="EMBL" id="BQNB010012538">
    <property type="protein sequence ID" value="GJT04832.1"/>
    <property type="molecule type" value="Genomic_DNA"/>
</dbReference>
<dbReference type="InterPro" id="IPR057670">
    <property type="entry name" value="SH3_retrovirus"/>
</dbReference>
<keyword evidence="5" id="KW-1185">Reference proteome</keyword>
<feature type="domain" description="Reverse transcriptase Ty1/copia-type" evidence="2">
    <location>
        <begin position="178"/>
        <end position="238"/>
    </location>
</feature>
<feature type="domain" description="Reverse transcriptase Ty1/copia-type" evidence="2">
    <location>
        <begin position="322"/>
        <end position="390"/>
    </location>
</feature>
<reference evidence="4" key="2">
    <citation type="submission" date="2022-01" db="EMBL/GenBank/DDBJ databases">
        <authorList>
            <person name="Yamashiro T."/>
            <person name="Shiraishi A."/>
            <person name="Satake H."/>
            <person name="Nakayama K."/>
        </authorList>
    </citation>
    <scope>NUCLEOTIDE SEQUENCE</scope>
</reference>
<feature type="domain" description="Retroviral polymerase SH3-like" evidence="3">
    <location>
        <begin position="42"/>
        <end position="92"/>
    </location>
</feature>
<evidence type="ECO:0000259" key="3">
    <source>
        <dbReference type="Pfam" id="PF25597"/>
    </source>
</evidence>
<dbReference type="Proteomes" id="UP001151760">
    <property type="component" value="Unassembled WGS sequence"/>
</dbReference>
<accession>A0ABQ5AST1</accession>
<gene>
    <name evidence="4" type="ORF">Tco_0839294</name>
</gene>